<comment type="similarity">
    <text evidence="1">Belongs to the sulfiredoxin family.</text>
</comment>
<reference evidence="11 12" key="1">
    <citation type="journal article" date="2024" name="Nat. Commun.">
        <title>Phylogenomics reveals the evolutionary origins of lichenization in chlorophyte algae.</title>
        <authorList>
            <person name="Puginier C."/>
            <person name="Libourel C."/>
            <person name="Otte J."/>
            <person name="Skaloud P."/>
            <person name="Haon M."/>
            <person name="Grisel S."/>
            <person name="Petersen M."/>
            <person name="Berrin J.G."/>
            <person name="Delaux P.M."/>
            <person name="Dal Grande F."/>
            <person name="Keller J."/>
        </authorList>
    </citation>
    <scope>NUCLEOTIDE SEQUENCE [LARGE SCALE GENOMIC DNA]</scope>
    <source>
        <strain evidence="11 12">SAG 2523</strain>
    </source>
</reference>
<name>A0AAW1T5L4_9CHLO</name>
<evidence type="ECO:0000256" key="5">
    <source>
        <dbReference type="ARBA" id="ARBA00022862"/>
    </source>
</evidence>
<dbReference type="SMART" id="SM00470">
    <property type="entry name" value="ParB"/>
    <property type="match status" value="1"/>
</dbReference>
<comment type="catalytic activity">
    <reaction evidence="8">
        <text>S-hydroxy-S-oxy-L-cysteinyl-[peroxiredoxin] + [protein]-dithiol + ATP = S-hydroxy-L-cysteinyl-[peroxiredoxin] + [protein]-disulfide + ADP + phosphate</text>
        <dbReference type="Rhea" id="RHEA:17545"/>
        <dbReference type="Rhea" id="RHEA-COMP:10593"/>
        <dbReference type="Rhea" id="RHEA-COMP:10594"/>
        <dbReference type="Rhea" id="RHEA-COMP:13681"/>
        <dbReference type="Rhea" id="RHEA-COMP:17976"/>
        <dbReference type="ChEBI" id="CHEBI:29950"/>
        <dbReference type="ChEBI" id="CHEBI:30616"/>
        <dbReference type="ChEBI" id="CHEBI:43474"/>
        <dbReference type="ChEBI" id="CHEBI:50058"/>
        <dbReference type="ChEBI" id="CHEBI:61973"/>
        <dbReference type="ChEBI" id="CHEBI:61974"/>
        <dbReference type="ChEBI" id="CHEBI:456216"/>
        <dbReference type="EC" id="1.8.98.2"/>
    </reaction>
</comment>
<dbReference type="InterPro" id="IPR003115">
    <property type="entry name" value="ParB_N"/>
</dbReference>
<feature type="domain" description="ParB-like N-terminal" evidence="10">
    <location>
        <begin position="68"/>
        <end position="153"/>
    </location>
</feature>
<dbReference type="EMBL" id="JALJOV010000393">
    <property type="protein sequence ID" value="KAK9864099.1"/>
    <property type="molecule type" value="Genomic_DNA"/>
</dbReference>
<dbReference type="GO" id="GO:0032542">
    <property type="term" value="F:sulfiredoxin activity"/>
    <property type="evidence" value="ECO:0007669"/>
    <property type="project" value="UniProtKB-EC"/>
</dbReference>
<evidence type="ECO:0000313" key="11">
    <source>
        <dbReference type="EMBL" id="KAK9864099.1"/>
    </source>
</evidence>
<proteinExistence type="inferred from homology"/>
<dbReference type="Gene3D" id="3.90.1530.10">
    <property type="entry name" value="Conserved hypothetical protein from pyrococcus furiosus pfu- 392566-001, ParB domain"/>
    <property type="match status" value="1"/>
</dbReference>
<evidence type="ECO:0000256" key="2">
    <source>
        <dbReference type="ARBA" id="ARBA00013055"/>
    </source>
</evidence>
<dbReference type="CDD" id="cd16395">
    <property type="entry name" value="Srx"/>
    <property type="match status" value="1"/>
</dbReference>
<dbReference type="PANTHER" id="PTHR21348:SF2">
    <property type="entry name" value="SULFIREDOXIN-1"/>
    <property type="match status" value="1"/>
</dbReference>
<feature type="compositionally biased region" description="Basic and acidic residues" evidence="9">
    <location>
        <begin position="32"/>
        <end position="49"/>
    </location>
</feature>
<feature type="region of interest" description="Disordered" evidence="9">
    <location>
        <begin position="32"/>
        <end position="57"/>
    </location>
</feature>
<dbReference type="InterPro" id="IPR016692">
    <property type="entry name" value="Sulfiredoxin"/>
</dbReference>
<dbReference type="Pfam" id="PF02195">
    <property type="entry name" value="ParB_N"/>
    <property type="match status" value="1"/>
</dbReference>
<comment type="caution">
    <text evidence="11">The sequence shown here is derived from an EMBL/GenBank/DDBJ whole genome shotgun (WGS) entry which is preliminary data.</text>
</comment>
<keyword evidence="3" id="KW-0547">Nucleotide-binding</keyword>
<sequence>MDKQTGARFCIGHFQTLGGSVRRLRARCPTARERLNTRSQDSESPDKYGWDFSKPQPVGGLKASRQICDVPLGAIRRPLGRTRSNDPEKVQALMDSIEQIGLKEPIDVLEVDGQIYGFSGCHRFEAHQRLGRPSILSAPIDRLLIKHRQASAAKMPSWQGFAHCRVAS</sequence>
<keyword evidence="12" id="KW-1185">Reference proteome</keyword>
<dbReference type="GO" id="GO:0034599">
    <property type="term" value="P:cellular response to oxidative stress"/>
    <property type="evidence" value="ECO:0007669"/>
    <property type="project" value="TreeGrafter"/>
</dbReference>
<keyword evidence="4" id="KW-0067">ATP-binding</keyword>
<evidence type="ECO:0000256" key="3">
    <source>
        <dbReference type="ARBA" id="ARBA00022741"/>
    </source>
</evidence>
<organism evidence="11 12">
    <name type="scientific">Apatococcus fuscideae</name>
    <dbReference type="NCBI Taxonomy" id="2026836"/>
    <lineage>
        <taxon>Eukaryota</taxon>
        <taxon>Viridiplantae</taxon>
        <taxon>Chlorophyta</taxon>
        <taxon>core chlorophytes</taxon>
        <taxon>Trebouxiophyceae</taxon>
        <taxon>Chlorellales</taxon>
        <taxon>Chlorellaceae</taxon>
        <taxon>Apatococcus</taxon>
    </lineage>
</organism>
<evidence type="ECO:0000256" key="1">
    <source>
        <dbReference type="ARBA" id="ARBA00009609"/>
    </source>
</evidence>
<keyword evidence="6" id="KW-0560">Oxidoreductase</keyword>
<protein>
    <recommendedName>
        <fullName evidence="2">sulfiredoxin</fullName>
        <ecNumber evidence="2">1.8.98.2</ecNumber>
    </recommendedName>
</protein>
<dbReference type="PANTHER" id="PTHR21348">
    <property type="match status" value="1"/>
</dbReference>
<keyword evidence="7" id="KW-1015">Disulfide bond</keyword>
<evidence type="ECO:0000259" key="10">
    <source>
        <dbReference type="SMART" id="SM00470"/>
    </source>
</evidence>
<keyword evidence="5" id="KW-0049">Antioxidant</keyword>
<dbReference type="InterPro" id="IPR036086">
    <property type="entry name" value="ParB/Sulfiredoxin_sf"/>
</dbReference>
<dbReference type="Proteomes" id="UP001485043">
    <property type="component" value="Unassembled WGS sequence"/>
</dbReference>
<evidence type="ECO:0000256" key="9">
    <source>
        <dbReference type="SAM" id="MobiDB-lite"/>
    </source>
</evidence>
<evidence type="ECO:0000256" key="4">
    <source>
        <dbReference type="ARBA" id="ARBA00022840"/>
    </source>
</evidence>
<evidence type="ECO:0000313" key="12">
    <source>
        <dbReference type="Proteomes" id="UP001485043"/>
    </source>
</evidence>
<dbReference type="SUPFAM" id="SSF110849">
    <property type="entry name" value="ParB/Sulfiredoxin"/>
    <property type="match status" value="1"/>
</dbReference>
<dbReference type="EC" id="1.8.98.2" evidence="2"/>
<evidence type="ECO:0000256" key="7">
    <source>
        <dbReference type="ARBA" id="ARBA00023157"/>
    </source>
</evidence>
<dbReference type="GO" id="GO:0005524">
    <property type="term" value="F:ATP binding"/>
    <property type="evidence" value="ECO:0007669"/>
    <property type="project" value="UniProtKB-KW"/>
</dbReference>
<accession>A0AAW1T5L4</accession>
<gene>
    <name evidence="11" type="ORF">WJX84_009591</name>
</gene>
<dbReference type="GO" id="GO:0005737">
    <property type="term" value="C:cytoplasm"/>
    <property type="evidence" value="ECO:0007669"/>
    <property type="project" value="TreeGrafter"/>
</dbReference>
<evidence type="ECO:0000256" key="6">
    <source>
        <dbReference type="ARBA" id="ARBA00023002"/>
    </source>
</evidence>
<evidence type="ECO:0000256" key="8">
    <source>
        <dbReference type="ARBA" id="ARBA00047514"/>
    </source>
</evidence>
<dbReference type="AlphaFoldDB" id="A0AAW1T5L4"/>